<feature type="compositionally biased region" description="Polar residues" evidence="1">
    <location>
        <begin position="13"/>
        <end position="29"/>
    </location>
</feature>
<gene>
    <name evidence="2" type="ORF">FAGAP_2113</name>
</gene>
<dbReference type="OrthoDB" id="5098947at2759"/>
<dbReference type="AlphaFoldDB" id="A0A9P5BMW6"/>
<name>A0A9P5BMW6_9HYPO</name>
<feature type="region of interest" description="Disordered" evidence="1">
    <location>
        <begin position="1"/>
        <end position="30"/>
    </location>
</feature>
<sequence>MSRQPPIRPEQGSYGQFQLPASQPKTPYSRSKEVLAKLRESIPQNEAQWQHTRDLHGYSTAENASLLLAPAFILKYRHPQYRFGDICAALGTEVLSEDDYARFVSVLESGRPVSTVLSLPANAPLTALSVFRNQAKSAREFQKVAADTANDLDMLVLPTSFPLVYKLFGVSDASQQLLQETTHRITYESLREVPNTPLLELRWIDDYEIIVDQLVGDLVG</sequence>
<dbReference type="EMBL" id="LUFC02000115">
    <property type="protein sequence ID" value="KAF4501661.1"/>
    <property type="molecule type" value="Genomic_DNA"/>
</dbReference>
<dbReference type="Proteomes" id="UP000737391">
    <property type="component" value="Unassembled WGS sequence"/>
</dbReference>
<keyword evidence="3" id="KW-1185">Reference proteome</keyword>
<evidence type="ECO:0000256" key="1">
    <source>
        <dbReference type="SAM" id="MobiDB-lite"/>
    </source>
</evidence>
<organism evidence="2 3">
    <name type="scientific">Fusarium agapanthi</name>
    <dbReference type="NCBI Taxonomy" id="1803897"/>
    <lineage>
        <taxon>Eukaryota</taxon>
        <taxon>Fungi</taxon>
        <taxon>Dikarya</taxon>
        <taxon>Ascomycota</taxon>
        <taxon>Pezizomycotina</taxon>
        <taxon>Sordariomycetes</taxon>
        <taxon>Hypocreomycetidae</taxon>
        <taxon>Hypocreales</taxon>
        <taxon>Nectriaceae</taxon>
        <taxon>Fusarium</taxon>
        <taxon>Fusarium fujikuroi species complex</taxon>
    </lineage>
</organism>
<comment type="caution">
    <text evidence="2">The sequence shown here is derived from an EMBL/GenBank/DDBJ whole genome shotgun (WGS) entry which is preliminary data.</text>
</comment>
<evidence type="ECO:0000313" key="3">
    <source>
        <dbReference type="Proteomes" id="UP000737391"/>
    </source>
</evidence>
<evidence type="ECO:0000313" key="2">
    <source>
        <dbReference type="EMBL" id="KAF4501661.1"/>
    </source>
</evidence>
<protein>
    <submittedName>
        <fullName evidence="2">Uncharacterized protein</fullName>
    </submittedName>
</protein>
<accession>A0A9P5BMW6</accession>
<proteinExistence type="predicted"/>
<reference evidence="2" key="1">
    <citation type="submission" date="2020-01" db="EMBL/GenBank/DDBJ databases">
        <title>Identification and distribution of gene clusters putatively required for synthesis of sphingolipid metabolism inhibitors in phylogenetically diverse species of the filamentous fungus Fusarium.</title>
        <authorList>
            <person name="Kim H.-S."/>
            <person name="Busman M."/>
            <person name="Brown D.W."/>
            <person name="Divon H."/>
            <person name="Uhlig S."/>
            <person name="Proctor R.H."/>
        </authorList>
    </citation>
    <scope>NUCLEOTIDE SEQUENCE</scope>
    <source>
        <strain evidence="2">NRRL 31653</strain>
    </source>
</reference>